<reference evidence="1" key="1">
    <citation type="submission" date="2018-06" db="EMBL/GenBank/DDBJ databases">
        <authorList>
            <person name="Zhirakovskaya E."/>
        </authorList>
    </citation>
    <scope>NUCLEOTIDE SEQUENCE</scope>
</reference>
<sequence>MIFTKKPPTRRDKTSLGGEFTLIEIPNPRLALREIMVLNPGFSQIAKAKGI</sequence>
<dbReference type="AlphaFoldDB" id="A0A3B0Z5X0"/>
<proteinExistence type="predicted"/>
<organism evidence="1">
    <name type="scientific">hydrothermal vent metagenome</name>
    <dbReference type="NCBI Taxonomy" id="652676"/>
    <lineage>
        <taxon>unclassified sequences</taxon>
        <taxon>metagenomes</taxon>
        <taxon>ecological metagenomes</taxon>
    </lineage>
</organism>
<name>A0A3B0Z5X0_9ZZZZ</name>
<dbReference type="EMBL" id="UOFO01000151">
    <property type="protein sequence ID" value="VAW88748.1"/>
    <property type="molecule type" value="Genomic_DNA"/>
</dbReference>
<accession>A0A3B0Z5X0</accession>
<protein>
    <submittedName>
        <fullName evidence="1">Uncharacterized protein</fullName>
    </submittedName>
</protein>
<evidence type="ECO:0000313" key="1">
    <source>
        <dbReference type="EMBL" id="VAW88748.1"/>
    </source>
</evidence>
<gene>
    <name evidence="1" type="ORF">MNBD_GAMMA16-1050</name>
</gene>